<gene>
    <name evidence="2" type="ORF">FKR84_01955</name>
</gene>
<evidence type="ECO:0000259" key="1">
    <source>
        <dbReference type="Pfam" id="PF00535"/>
    </source>
</evidence>
<dbReference type="AlphaFoldDB" id="A0A507ZTM6"/>
<dbReference type="CDD" id="cd00761">
    <property type="entry name" value="Glyco_tranf_GTA_type"/>
    <property type="match status" value="1"/>
</dbReference>
<organism evidence="2 3">
    <name type="scientific">Haloflavibacter putidus</name>
    <dbReference type="NCBI Taxonomy" id="2576776"/>
    <lineage>
        <taxon>Bacteria</taxon>
        <taxon>Pseudomonadati</taxon>
        <taxon>Bacteroidota</taxon>
        <taxon>Flavobacteriia</taxon>
        <taxon>Flavobacteriales</taxon>
        <taxon>Flavobacteriaceae</taxon>
        <taxon>Haloflavibacter</taxon>
    </lineage>
</organism>
<dbReference type="Pfam" id="PF00535">
    <property type="entry name" value="Glycos_transf_2"/>
    <property type="match status" value="1"/>
</dbReference>
<reference evidence="2 3" key="1">
    <citation type="submission" date="2019-06" db="EMBL/GenBank/DDBJ databases">
        <title>Flavibacter putida gen. nov., sp. nov., a novel marine bacterium of the family Flavobacteriaceae isolated from coastal seawater.</title>
        <authorList>
            <person name="Feng X."/>
        </authorList>
    </citation>
    <scope>NUCLEOTIDE SEQUENCE [LARGE SCALE GENOMIC DNA]</scope>
    <source>
        <strain evidence="2 3">PLHSN227</strain>
    </source>
</reference>
<evidence type="ECO:0000313" key="2">
    <source>
        <dbReference type="EMBL" id="TQD40769.1"/>
    </source>
</evidence>
<dbReference type="SUPFAM" id="SSF53448">
    <property type="entry name" value="Nucleotide-diphospho-sugar transferases"/>
    <property type="match status" value="1"/>
</dbReference>
<protein>
    <submittedName>
        <fullName evidence="2">Glycosyltransferase family 2 protein</fullName>
    </submittedName>
</protein>
<feature type="domain" description="Glycosyltransferase 2-like" evidence="1">
    <location>
        <begin position="6"/>
        <end position="133"/>
    </location>
</feature>
<accession>A0A507ZTM6</accession>
<dbReference type="OrthoDB" id="9815829at2"/>
<dbReference type="PANTHER" id="PTHR22916:SF3">
    <property type="entry name" value="UDP-GLCNAC:BETAGAL BETA-1,3-N-ACETYLGLUCOSAMINYLTRANSFERASE-LIKE PROTEIN 1"/>
    <property type="match status" value="1"/>
</dbReference>
<dbReference type="InterPro" id="IPR029044">
    <property type="entry name" value="Nucleotide-diphossugar_trans"/>
</dbReference>
<sequence length="250" mass="29188">MNDKVSIITPTYNSAKFILQTIKSVQNQTHHNWEMLLTDDCSTDNTAEIIKTEAEKDPRIKLFTLAENSGPAVARNNSIKNATGKYMAFLDADDIWFDFHLKNSIKTIQETGVGFVFASYKRSNEALEFVHSDFIVPEKATYTDILKSNSISCLTAFLDIEKLGKKYMPLVRKRQDMGLWLSYLKEVPHAIGIKECHAIYRMRDDSLSRDKKKLIKYQWEFYRKVEKLNPIQSAYYLMNWMYLGYKKYKN</sequence>
<dbReference type="PANTHER" id="PTHR22916">
    <property type="entry name" value="GLYCOSYLTRANSFERASE"/>
    <property type="match status" value="1"/>
</dbReference>
<dbReference type="Gene3D" id="3.90.550.10">
    <property type="entry name" value="Spore Coat Polysaccharide Biosynthesis Protein SpsA, Chain A"/>
    <property type="match status" value="1"/>
</dbReference>
<name>A0A507ZTM6_9FLAO</name>
<keyword evidence="2" id="KW-0808">Transferase</keyword>
<dbReference type="EMBL" id="VIAR01000001">
    <property type="protein sequence ID" value="TQD40769.1"/>
    <property type="molecule type" value="Genomic_DNA"/>
</dbReference>
<dbReference type="RefSeq" id="WP_141420500.1">
    <property type="nucleotide sequence ID" value="NZ_VIAR01000001.1"/>
</dbReference>
<dbReference type="Proteomes" id="UP000317169">
    <property type="component" value="Unassembled WGS sequence"/>
</dbReference>
<dbReference type="GO" id="GO:0016758">
    <property type="term" value="F:hexosyltransferase activity"/>
    <property type="evidence" value="ECO:0007669"/>
    <property type="project" value="UniProtKB-ARBA"/>
</dbReference>
<evidence type="ECO:0000313" key="3">
    <source>
        <dbReference type="Proteomes" id="UP000317169"/>
    </source>
</evidence>
<keyword evidence="3" id="KW-1185">Reference proteome</keyword>
<dbReference type="InterPro" id="IPR001173">
    <property type="entry name" value="Glyco_trans_2-like"/>
</dbReference>
<proteinExistence type="predicted"/>
<comment type="caution">
    <text evidence="2">The sequence shown here is derived from an EMBL/GenBank/DDBJ whole genome shotgun (WGS) entry which is preliminary data.</text>
</comment>